<evidence type="ECO:0000313" key="2">
    <source>
        <dbReference type="Proteomes" id="UP000824120"/>
    </source>
</evidence>
<gene>
    <name evidence="1" type="ORF">H5410_061775</name>
</gene>
<dbReference type="Proteomes" id="UP000824120">
    <property type="component" value="Chromosome 12"/>
</dbReference>
<organism evidence="1 2">
    <name type="scientific">Solanum commersonii</name>
    <name type="common">Commerson's wild potato</name>
    <name type="synonym">Commerson's nightshade</name>
    <dbReference type="NCBI Taxonomy" id="4109"/>
    <lineage>
        <taxon>Eukaryota</taxon>
        <taxon>Viridiplantae</taxon>
        <taxon>Streptophyta</taxon>
        <taxon>Embryophyta</taxon>
        <taxon>Tracheophyta</taxon>
        <taxon>Spermatophyta</taxon>
        <taxon>Magnoliopsida</taxon>
        <taxon>eudicotyledons</taxon>
        <taxon>Gunneridae</taxon>
        <taxon>Pentapetalae</taxon>
        <taxon>asterids</taxon>
        <taxon>lamiids</taxon>
        <taxon>Solanales</taxon>
        <taxon>Solanaceae</taxon>
        <taxon>Solanoideae</taxon>
        <taxon>Solaneae</taxon>
        <taxon>Solanum</taxon>
    </lineage>
</organism>
<dbReference type="AlphaFoldDB" id="A0A9J5W8X6"/>
<name>A0A9J5W8X6_SOLCO</name>
<evidence type="ECO:0000313" key="1">
    <source>
        <dbReference type="EMBL" id="KAG5572009.1"/>
    </source>
</evidence>
<accession>A0A9J5W8X6</accession>
<protein>
    <submittedName>
        <fullName evidence="1">Uncharacterized protein</fullName>
    </submittedName>
</protein>
<keyword evidence="2" id="KW-1185">Reference proteome</keyword>
<comment type="caution">
    <text evidence="1">The sequence shown here is derived from an EMBL/GenBank/DDBJ whole genome shotgun (WGS) entry which is preliminary data.</text>
</comment>
<sequence>MWNKYCKKHHPIIPQGFGESHEWRKTVLIREAVENEIWALYYLEEEVVEENIEVKEFITERRWNRQLLLEKLSIEMTDHIMDNIKTPTT</sequence>
<reference evidence="1 2" key="1">
    <citation type="submission" date="2020-09" db="EMBL/GenBank/DDBJ databases">
        <title>De no assembly of potato wild relative species, Solanum commersonii.</title>
        <authorList>
            <person name="Cho K."/>
        </authorList>
    </citation>
    <scope>NUCLEOTIDE SEQUENCE [LARGE SCALE GENOMIC DNA]</scope>
    <source>
        <strain evidence="1">LZ3.2</strain>
        <tissue evidence="1">Leaf</tissue>
    </source>
</reference>
<dbReference type="EMBL" id="JACXVP010000012">
    <property type="protein sequence ID" value="KAG5572009.1"/>
    <property type="molecule type" value="Genomic_DNA"/>
</dbReference>
<proteinExistence type="predicted"/>